<protein>
    <submittedName>
        <fullName evidence="3">GrBNV_gp95-like protein</fullName>
    </submittedName>
</protein>
<evidence type="ECO:0000313" key="3">
    <source>
        <dbReference type="WBParaSite" id="PTRK_0000325300.1"/>
    </source>
</evidence>
<keyword evidence="1" id="KW-0472">Membrane</keyword>
<name>A0A0N4Z7U2_PARTI</name>
<dbReference type="PANTHER" id="PTHR38612:SF1">
    <property type="entry name" value="PROTEIN CBG06620"/>
    <property type="match status" value="1"/>
</dbReference>
<evidence type="ECO:0000256" key="1">
    <source>
        <dbReference type="SAM" id="Phobius"/>
    </source>
</evidence>
<accession>A0A0N4Z7U2</accession>
<dbReference type="AlphaFoldDB" id="A0A0N4Z7U2"/>
<evidence type="ECO:0000313" key="2">
    <source>
        <dbReference type="Proteomes" id="UP000038045"/>
    </source>
</evidence>
<reference evidence="3" key="1">
    <citation type="submission" date="2017-02" db="UniProtKB">
        <authorList>
            <consortium name="WormBaseParasite"/>
        </authorList>
    </citation>
    <scope>IDENTIFICATION</scope>
</reference>
<feature type="transmembrane region" description="Helical" evidence="1">
    <location>
        <begin position="73"/>
        <end position="99"/>
    </location>
</feature>
<dbReference type="InterPro" id="IPR035161">
    <property type="entry name" value="DUF5332"/>
</dbReference>
<dbReference type="WBParaSite" id="PTRK_0000325300.1">
    <property type="protein sequence ID" value="PTRK_0000325300.1"/>
    <property type="gene ID" value="PTRK_0000325300"/>
</dbReference>
<organism evidence="2 3">
    <name type="scientific">Parastrongyloides trichosuri</name>
    <name type="common">Possum-specific nematode worm</name>
    <dbReference type="NCBI Taxonomy" id="131310"/>
    <lineage>
        <taxon>Eukaryota</taxon>
        <taxon>Metazoa</taxon>
        <taxon>Ecdysozoa</taxon>
        <taxon>Nematoda</taxon>
        <taxon>Chromadorea</taxon>
        <taxon>Rhabditida</taxon>
        <taxon>Tylenchina</taxon>
        <taxon>Panagrolaimomorpha</taxon>
        <taxon>Strongyloidoidea</taxon>
        <taxon>Strongyloididae</taxon>
        <taxon>Parastrongyloides</taxon>
    </lineage>
</organism>
<sequence length="110" mass="12499">MTKSDSLDANLNKNLSIYSTTNNMDELTIEESFKKSKNSVNMSSARPSQADILFERDPFNKPEHIITLKGKELVIFVIGYIIAVVLILTMFECLMPVIFTNEYYGIPSKE</sequence>
<dbReference type="PANTHER" id="PTHR38612">
    <property type="entry name" value="PROTEIN DCT-5-RELATED"/>
    <property type="match status" value="1"/>
</dbReference>
<keyword evidence="1" id="KW-0812">Transmembrane</keyword>
<keyword evidence="2" id="KW-1185">Reference proteome</keyword>
<keyword evidence="1" id="KW-1133">Transmembrane helix</keyword>
<dbReference type="Proteomes" id="UP000038045">
    <property type="component" value="Unplaced"/>
</dbReference>
<proteinExistence type="predicted"/>